<name>A0A0G2GC59_9PEZI</name>
<dbReference type="InterPro" id="IPR040144">
    <property type="entry name" value="RAP1GDS1"/>
</dbReference>
<evidence type="ECO:0000313" key="3">
    <source>
        <dbReference type="Proteomes" id="UP000034182"/>
    </source>
</evidence>
<protein>
    <submittedName>
        <fullName evidence="2">Putative gtp binding protein</fullName>
    </submittedName>
</protein>
<dbReference type="EMBL" id="LAQI01000086">
    <property type="protein sequence ID" value="KKY21203.1"/>
    <property type="molecule type" value="Genomic_DNA"/>
</dbReference>
<dbReference type="InterPro" id="IPR016024">
    <property type="entry name" value="ARM-type_fold"/>
</dbReference>
<reference evidence="2 3" key="1">
    <citation type="submission" date="2015-03" db="EMBL/GenBank/DDBJ databases">
        <authorList>
            <person name="Morales-Cruz A."/>
            <person name="Amrine K.C."/>
            <person name="Cantu D."/>
        </authorList>
    </citation>
    <scope>NUCLEOTIDE SEQUENCE [LARGE SCALE GENOMIC DNA]</scope>
    <source>
        <strain evidence="2">DS831</strain>
    </source>
</reference>
<dbReference type="AlphaFoldDB" id="A0A0G2GC59"/>
<dbReference type="Proteomes" id="UP000034182">
    <property type="component" value="Unassembled WGS sequence"/>
</dbReference>
<organism evidence="2 3">
    <name type="scientific">Diplodia seriata</name>
    <dbReference type="NCBI Taxonomy" id="420778"/>
    <lineage>
        <taxon>Eukaryota</taxon>
        <taxon>Fungi</taxon>
        <taxon>Dikarya</taxon>
        <taxon>Ascomycota</taxon>
        <taxon>Pezizomycotina</taxon>
        <taxon>Dothideomycetes</taxon>
        <taxon>Dothideomycetes incertae sedis</taxon>
        <taxon>Botryosphaeriales</taxon>
        <taxon>Botryosphaeriaceae</taxon>
        <taxon>Diplodia</taxon>
    </lineage>
</organism>
<gene>
    <name evidence="2" type="ORF">UCDDS831_g04271</name>
</gene>
<feature type="coiled-coil region" evidence="1">
    <location>
        <begin position="241"/>
        <end position="268"/>
    </location>
</feature>
<dbReference type="GO" id="GO:0005085">
    <property type="term" value="F:guanyl-nucleotide exchange factor activity"/>
    <property type="evidence" value="ECO:0007669"/>
    <property type="project" value="InterPro"/>
</dbReference>
<dbReference type="PANTHER" id="PTHR10957">
    <property type="entry name" value="RAP1 GTPASE-GDP DISSOCIATION STIMULATOR 1"/>
    <property type="match status" value="1"/>
</dbReference>
<comment type="caution">
    <text evidence="2">The sequence shown here is derived from an EMBL/GenBank/DDBJ whole genome shotgun (WGS) entry which is preliminary data.</text>
</comment>
<evidence type="ECO:0000313" key="2">
    <source>
        <dbReference type="EMBL" id="KKY21203.1"/>
    </source>
</evidence>
<evidence type="ECO:0000256" key="1">
    <source>
        <dbReference type="SAM" id="Coils"/>
    </source>
</evidence>
<dbReference type="SUPFAM" id="SSF48371">
    <property type="entry name" value="ARM repeat"/>
    <property type="match status" value="1"/>
</dbReference>
<dbReference type="Gene3D" id="1.25.10.10">
    <property type="entry name" value="Leucine-rich Repeat Variant"/>
    <property type="match status" value="2"/>
</dbReference>
<dbReference type="InterPro" id="IPR011989">
    <property type="entry name" value="ARM-like"/>
</dbReference>
<keyword evidence="1" id="KW-0175">Coiled coil</keyword>
<proteinExistence type="predicted"/>
<reference evidence="2 3" key="2">
    <citation type="submission" date="2015-05" db="EMBL/GenBank/DDBJ databases">
        <title>Distinctive expansion of gene families associated with plant cell wall degradation and secondary metabolism in the genomes of grapevine trunk pathogens.</title>
        <authorList>
            <person name="Lawrence D.P."/>
            <person name="Travadon R."/>
            <person name="Rolshausen P.E."/>
            <person name="Baumgartner K."/>
        </authorList>
    </citation>
    <scope>NUCLEOTIDE SEQUENCE [LARGE SCALE GENOMIC DNA]</scope>
    <source>
        <strain evidence="2">DS831</strain>
    </source>
</reference>
<accession>A0A0G2GC59</accession>
<sequence>MDWPAADDPLSLIGAVKAFLDSPDQEPSRQSLEPLLARLDELRRGDQPELWDRLIELLADACRDPKWREPIEQSGILKYYLESLDAASLPTASSKQLLRAVGNGVADRDESRAVVLPFLDKIMSCLQNPALLPVAVSVLYNTCLGYDPAQKEAAGLRLDRQLCRHLADDPPNVSQLIELLAWVSDKLSDDVLAESEDCLSAIMQSLSSCEEWEDFKHLIAAASVYLQDGSIQSKILHSDGMSQITALLKQKTDQLDQLQASMDDDEKKDFLEDLRIATGLVMNAIAAITASDDFTRLYTLSSPLIREQGAWLSSPSPILRTCACITLGNIAVSDAVNVDMVHEHSHHLPTLRILQTATDRTELYLAAGFLRHLAQPAANVEPVTQATPPPLPTLVALLDRKEPELDFEAAAVLRRLVNNSRATAAELAKDDTTLDKLLTAAKQTKTGFEVGRLLIAVCRKLRERQHDPAEPDAVKADTERCWASLLAHDELLRPLVLMVRQEQVPALASEAWFGLGLLVAAPTAGVRKVADAFAEDEDNWNALRKAATTGDRESADRKNVMTTVNLVAQLLDEGEEKQRWSELLKEC</sequence>